<protein>
    <recommendedName>
        <fullName evidence="4">Secreted protein</fullName>
    </recommendedName>
</protein>
<reference evidence="2" key="2">
    <citation type="submission" date="2022-09" db="EMBL/GenBank/DDBJ databases">
        <authorList>
            <person name="Sun Q."/>
            <person name="Ohkuma M."/>
        </authorList>
    </citation>
    <scope>NUCLEOTIDE SEQUENCE</scope>
    <source>
        <strain evidence="2">JCM 3093</strain>
    </source>
</reference>
<evidence type="ECO:0000313" key="2">
    <source>
        <dbReference type="EMBL" id="GGK87592.1"/>
    </source>
</evidence>
<evidence type="ECO:0000256" key="1">
    <source>
        <dbReference type="SAM" id="SignalP"/>
    </source>
</evidence>
<dbReference type="Proteomes" id="UP000627984">
    <property type="component" value="Unassembled WGS sequence"/>
</dbReference>
<organism evidence="2 3">
    <name type="scientific">Planomonospora parontospora</name>
    <dbReference type="NCBI Taxonomy" id="58119"/>
    <lineage>
        <taxon>Bacteria</taxon>
        <taxon>Bacillati</taxon>
        <taxon>Actinomycetota</taxon>
        <taxon>Actinomycetes</taxon>
        <taxon>Streptosporangiales</taxon>
        <taxon>Streptosporangiaceae</taxon>
        <taxon>Planomonospora</taxon>
    </lineage>
</organism>
<accession>A0AA37F790</accession>
<feature type="signal peptide" evidence="1">
    <location>
        <begin position="1"/>
        <end position="23"/>
    </location>
</feature>
<dbReference type="EMBL" id="BMQD01000019">
    <property type="protein sequence ID" value="GGK87592.1"/>
    <property type="molecule type" value="Genomic_DNA"/>
</dbReference>
<sequence>MRTYGKALSVVAVVAALSATTMAAPASAAVTIKMERIYSETVSEWWGVQFTCPPNQVLTGRSHYGDENAKTTYHCSRILIDGEQVQVHAGDWTPAQRESRADYSAPDHQVVVGRWHEGDENGDTRYRTGAMYWRGQQVRLIDGDTSREYKESSHTWQAAYGKVMTGRVHYGDENGKTWYRFATVSFEG</sequence>
<dbReference type="RefSeq" id="WP_191897214.1">
    <property type="nucleotide sequence ID" value="NZ_BMQD01000019.1"/>
</dbReference>
<proteinExistence type="predicted"/>
<comment type="caution">
    <text evidence="2">The sequence shown here is derived from an EMBL/GenBank/DDBJ whole genome shotgun (WGS) entry which is preliminary data.</text>
</comment>
<evidence type="ECO:0008006" key="4">
    <source>
        <dbReference type="Google" id="ProtNLM"/>
    </source>
</evidence>
<evidence type="ECO:0000313" key="3">
    <source>
        <dbReference type="Proteomes" id="UP000627984"/>
    </source>
</evidence>
<keyword evidence="1" id="KW-0732">Signal</keyword>
<feature type="chain" id="PRO_5041267159" description="Secreted protein" evidence="1">
    <location>
        <begin position="24"/>
        <end position="188"/>
    </location>
</feature>
<reference evidence="2" key="1">
    <citation type="journal article" date="2014" name="Int. J. Syst. Evol. Microbiol.">
        <title>Complete genome sequence of Corynebacterium casei LMG S-19264T (=DSM 44701T), isolated from a smear-ripened cheese.</title>
        <authorList>
            <consortium name="US DOE Joint Genome Institute (JGI-PGF)"/>
            <person name="Walter F."/>
            <person name="Albersmeier A."/>
            <person name="Kalinowski J."/>
            <person name="Ruckert C."/>
        </authorList>
    </citation>
    <scope>NUCLEOTIDE SEQUENCE</scope>
    <source>
        <strain evidence="2">JCM 3093</strain>
    </source>
</reference>
<gene>
    <name evidence="2" type="ORF">GCM10010126_53760</name>
</gene>
<name>A0AA37F790_9ACTN</name>
<dbReference type="AlphaFoldDB" id="A0AA37F790"/>